<evidence type="ECO:0000256" key="1">
    <source>
        <dbReference type="ARBA" id="ARBA00012513"/>
    </source>
</evidence>
<evidence type="ECO:0000256" key="5">
    <source>
        <dbReference type="ARBA" id="ARBA00022777"/>
    </source>
</evidence>
<dbReference type="AlphaFoldDB" id="A0A4V1ADV5"/>
<dbReference type="Gene3D" id="1.10.510.10">
    <property type="entry name" value="Transferase(Phosphotransferase) domain 1"/>
    <property type="match status" value="1"/>
</dbReference>
<keyword evidence="12" id="KW-1185">Reference proteome</keyword>
<protein>
    <recommendedName>
        <fullName evidence="1">non-specific serine/threonine protein kinase</fullName>
        <ecNumber evidence="1">2.7.11.1</ecNumber>
    </recommendedName>
</protein>
<evidence type="ECO:0000256" key="9">
    <source>
        <dbReference type="PROSITE-ProRule" id="PRU10141"/>
    </source>
</evidence>
<evidence type="ECO:0000259" key="10">
    <source>
        <dbReference type="PROSITE" id="PS50011"/>
    </source>
</evidence>
<dbReference type="EC" id="2.7.11.1" evidence="1"/>
<sequence length="586" mass="66391">MLIANRKHDSNITLSKKPIRFNLGGLIKKKITWKKSLDALASSFSDVQLDFGRKVSTSDTNGNGKGIFPCSYNMPSADYQSFTHEQPLRHQSSSLDFSGHITAVPDDQYTACHTECISLQNSEMTSAMTHDEFDRGSLESSGSVFHLQCGTLEEEQVPYDTCLEEAAVEYRPGGYHPVKIGDQYTSDMNRYKVIRKLGWGHFSTVWLCVSMMTGEFVAIKIVKLGANYTDAARDEINILRLLTEVDEDSIAFGRHLQNNAHIVGLLDNFQIKGPNGTHLAMVFELMGENLLHLLYELRAAKLTSVDHKEKMSPALLPMPMVKLIVKQILHSVHFMHQRGVIHTDLKPENILLTYDGEGINERVINLRASSQFQILPSVPLKAKISQLKGSHVEIKLADLGNATHSHMHFTDNIQTRQYRAPEVLLKYKSWGALADVWSIGCLAFELLTGDYLFDPKDGATFTKDEDHLAQIIELIGHYPSAEYLDHCELSTAYFVGTHEMRNISSLKFWSLNNVLVEKYRFDPQDDDVNLLCDFISKCLKYNLEERFDCGSLLAHPWFKENARYNKAECDRLPNHNHKIPGFTCEE</sequence>
<keyword evidence="3" id="KW-0808">Transferase</keyword>
<dbReference type="PANTHER" id="PTHR47634">
    <property type="entry name" value="PROTEIN KINASE DOMAIN-CONTAINING PROTEIN-RELATED"/>
    <property type="match status" value="1"/>
</dbReference>
<dbReference type="GO" id="GO:0004674">
    <property type="term" value="F:protein serine/threonine kinase activity"/>
    <property type="evidence" value="ECO:0007669"/>
    <property type="project" value="UniProtKB-KW"/>
</dbReference>
<dbReference type="Pfam" id="PF00069">
    <property type="entry name" value="Pkinase"/>
    <property type="match status" value="1"/>
</dbReference>
<organism evidence="11 12">
    <name type="scientific">Metschnikowia aff. pulcherrima</name>
    <dbReference type="NCBI Taxonomy" id="2163413"/>
    <lineage>
        <taxon>Eukaryota</taxon>
        <taxon>Fungi</taxon>
        <taxon>Dikarya</taxon>
        <taxon>Ascomycota</taxon>
        <taxon>Saccharomycotina</taxon>
        <taxon>Pichiomycetes</taxon>
        <taxon>Metschnikowiaceae</taxon>
        <taxon>Metschnikowia</taxon>
    </lineage>
</organism>
<proteinExistence type="predicted"/>
<dbReference type="PROSITE" id="PS00107">
    <property type="entry name" value="PROTEIN_KINASE_ATP"/>
    <property type="match status" value="1"/>
</dbReference>
<dbReference type="EMBL" id="CP034457">
    <property type="protein sequence ID" value="QBM87033.1"/>
    <property type="molecule type" value="Genomic_DNA"/>
</dbReference>
<dbReference type="InterPro" id="IPR000719">
    <property type="entry name" value="Prot_kinase_dom"/>
</dbReference>
<evidence type="ECO:0000256" key="6">
    <source>
        <dbReference type="ARBA" id="ARBA00022840"/>
    </source>
</evidence>
<evidence type="ECO:0000256" key="3">
    <source>
        <dbReference type="ARBA" id="ARBA00022679"/>
    </source>
</evidence>
<accession>A0A4V1ADV5</accession>
<evidence type="ECO:0000256" key="2">
    <source>
        <dbReference type="ARBA" id="ARBA00022527"/>
    </source>
</evidence>
<dbReference type="GO" id="GO:0005524">
    <property type="term" value="F:ATP binding"/>
    <property type="evidence" value="ECO:0007669"/>
    <property type="project" value="UniProtKB-UniRule"/>
</dbReference>
<dbReference type="PROSITE" id="PS00108">
    <property type="entry name" value="PROTEIN_KINASE_ST"/>
    <property type="match status" value="1"/>
</dbReference>
<dbReference type="InterPro" id="IPR008271">
    <property type="entry name" value="Ser/Thr_kinase_AS"/>
</dbReference>
<evidence type="ECO:0000313" key="12">
    <source>
        <dbReference type="Proteomes" id="UP000292447"/>
    </source>
</evidence>
<dbReference type="InterPro" id="IPR051334">
    <property type="entry name" value="SRPK"/>
</dbReference>
<dbReference type="PANTHER" id="PTHR47634:SF9">
    <property type="entry name" value="PROTEIN KINASE DOMAIN-CONTAINING PROTEIN-RELATED"/>
    <property type="match status" value="1"/>
</dbReference>
<dbReference type="InterPro" id="IPR017441">
    <property type="entry name" value="Protein_kinase_ATP_BS"/>
</dbReference>
<comment type="catalytic activity">
    <reaction evidence="8">
        <text>L-seryl-[protein] + ATP = O-phospho-L-seryl-[protein] + ADP + H(+)</text>
        <dbReference type="Rhea" id="RHEA:17989"/>
        <dbReference type="Rhea" id="RHEA-COMP:9863"/>
        <dbReference type="Rhea" id="RHEA-COMP:11604"/>
        <dbReference type="ChEBI" id="CHEBI:15378"/>
        <dbReference type="ChEBI" id="CHEBI:29999"/>
        <dbReference type="ChEBI" id="CHEBI:30616"/>
        <dbReference type="ChEBI" id="CHEBI:83421"/>
        <dbReference type="ChEBI" id="CHEBI:456216"/>
        <dbReference type="EC" id="2.7.11.1"/>
    </reaction>
</comment>
<evidence type="ECO:0000256" key="4">
    <source>
        <dbReference type="ARBA" id="ARBA00022741"/>
    </source>
</evidence>
<gene>
    <name evidence="11" type="primary">MPUL0B02290</name>
    <name evidence="11" type="ORF">METSCH_B02290</name>
</gene>
<feature type="binding site" evidence="9">
    <location>
        <position position="220"/>
    </location>
    <ligand>
        <name>ATP</name>
        <dbReference type="ChEBI" id="CHEBI:30616"/>
    </ligand>
</feature>
<dbReference type="Proteomes" id="UP000292447">
    <property type="component" value="Chromosome II"/>
</dbReference>
<keyword evidence="2" id="KW-0723">Serine/threonine-protein kinase</keyword>
<dbReference type="InterPro" id="IPR011009">
    <property type="entry name" value="Kinase-like_dom_sf"/>
</dbReference>
<reference evidence="12" key="1">
    <citation type="submission" date="2019-03" db="EMBL/GenBank/DDBJ databases">
        <title>Snf2 controls pulcherriminic acid biosynthesis and connects pigmentation and antifungal activity of the yeast Metschnikowia pulcherrima.</title>
        <authorList>
            <person name="Gore-Lloyd D."/>
            <person name="Sumann I."/>
            <person name="Brachmann A.O."/>
            <person name="Schneeberger K."/>
            <person name="Ortiz-Merino R.A."/>
            <person name="Moreno-Beltran M."/>
            <person name="Schlaefli M."/>
            <person name="Kirner P."/>
            <person name="Santos Kron A."/>
            <person name="Wolfe K.H."/>
            <person name="Piel J."/>
            <person name="Ahrens C.H."/>
            <person name="Henk D."/>
            <person name="Freimoser F.M."/>
        </authorList>
    </citation>
    <scope>NUCLEOTIDE SEQUENCE [LARGE SCALE GENOMIC DNA]</scope>
    <source>
        <strain evidence="12">APC 1.2</strain>
    </source>
</reference>
<keyword evidence="6 9" id="KW-0067">ATP-binding</keyword>
<evidence type="ECO:0000256" key="7">
    <source>
        <dbReference type="ARBA" id="ARBA00047899"/>
    </source>
</evidence>
<keyword evidence="5 11" id="KW-0418">Kinase</keyword>
<dbReference type="FunFam" id="1.10.510.10:FF:000275">
    <property type="entry name" value="SRSF protein kinase 2 isoform X3"/>
    <property type="match status" value="1"/>
</dbReference>
<evidence type="ECO:0000256" key="8">
    <source>
        <dbReference type="ARBA" id="ARBA00048679"/>
    </source>
</evidence>
<dbReference type="SMART" id="SM00220">
    <property type="entry name" value="S_TKc"/>
    <property type="match status" value="1"/>
</dbReference>
<name>A0A4V1ADV5_9ASCO</name>
<evidence type="ECO:0000313" key="11">
    <source>
        <dbReference type="EMBL" id="QBM87033.1"/>
    </source>
</evidence>
<dbReference type="GO" id="GO:0030447">
    <property type="term" value="P:filamentous growth"/>
    <property type="evidence" value="ECO:0007669"/>
    <property type="project" value="UniProtKB-ARBA"/>
</dbReference>
<dbReference type="PROSITE" id="PS50011">
    <property type="entry name" value="PROTEIN_KINASE_DOM"/>
    <property type="match status" value="1"/>
</dbReference>
<comment type="catalytic activity">
    <reaction evidence="7">
        <text>L-threonyl-[protein] + ATP = O-phospho-L-threonyl-[protein] + ADP + H(+)</text>
        <dbReference type="Rhea" id="RHEA:46608"/>
        <dbReference type="Rhea" id="RHEA-COMP:11060"/>
        <dbReference type="Rhea" id="RHEA-COMP:11605"/>
        <dbReference type="ChEBI" id="CHEBI:15378"/>
        <dbReference type="ChEBI" id="CHEBI:30013"/>
        <dbReference type="ChEBI" id="CHEBI:30616"/>
        <dbReference type="ChEBI" id="CHEBI:61977"/>
        <dbReference type="ChEBI" id="CHEBI:456216"/>
        <dbReference type="EC" id="2.7.11.1"/>
    </reaction>
</comment>
<dbReference type="GO" id="GO:0000245">
    <property type="term" value="P:spliceosomal complex assembly"/>
    <property type="evidence" value="ECO:0007669"/>
    <property type="project" value="TreeGrafter"/>
</dbReference>
<dbReference type="STRING" id="2163413.A0A4V1ADV5"/>
<dbReference type="SUPFAM" id="SSF56112">
    <property type="entry name" value="Protein kinase-like (PK-like)"/>
    <property type="match status" value="1"/>
</dbReference>
<keyword evidence="4 9" id="KW-0547">Nucleotide-binding</keyword>
<dbReference type="GO" id="GO:0050684">
    <property type="term" value="P:regulation of mRNA processing"/>
    <property type="evidence" value="ECO:0007669"/>
    <property type="project" value="TreeGrafter"/>
</dbReference>
<feature type="domain" description="Protein kinase" evidence="10">
    <location>
        <begin position="191"/>
        <end position="558"/>
    </location>
</feature>
<dbReference type="Gene3D" id="3.30.200.20">
    <property type="entry name" value="Phosphorylase Kinase, domain 1"/>
    <property type="match status" value="1"/>
</dbReference>